<feature type="domain" description="Flavodoxin-like" evidence="8">
    <location>
        <begin position="4"/>
        <end position="158"/>
    </location>
</feature>
<dbReference type="GO" id="GO:0009055">
    <property type="term" value="F:electron transfer activity"/>
    <property type="evidence" value="ECO:0007669"/>
    <property type="project" value="UniProtKB-UniRule"/>
</dbReference>
<comment type="function">
    <text evidence="7">Low-potential electron donor to a number of redox enzymes.</text>
</comment>
<evidence type="ECO:0000259" key="8">
    <source>
        <dbReference type="PROSITE" id="PS50902"/>
    </source>
</evidence>
<dbReference type="AlphaFoldDB" id="A0A128EGG0"/>
<keyword evidence="3 7" id="KW-0813">Transport</keyword>
<comment type="cofactor">
    <cofactor evidence="1 7">
        <name>FMN</name>
        <dbReference type="ChEBI" id="CHEBI:58210"/>
    </cofactor>
</comment>
<accession>A0A128EGG0</accession>
<evidence type="ECO:0000313" key="10">
    <source>
        <dbReference type="Proteomes" id="UP000069632"/>
    </source>
</evidence>
<evidence type="ECO:0000256" key="1">
    <source>
        <dbReference type="ARBA" id="ARBA00001917"/>
    </source>
</evidence>
<reference evidence="9 10" key="1">
    <citation type="submission" date="2016-02" db="EMBL/GenBank/DDBJ databases">
        <authorList>
            <consortium name="Pathogen Informatics"/>
        </authorList>
    </citation>
    <scope>NUCLEOTIDE SEQUENCE [LARGE SCALE GENOMIC DNA]</scope>
    <source>
        <strain evidence="9 10">RC20</strain>
    </source>
</reference>
<evidence type="ECO:0000256" key="2">
    <source>
        <dbReference type="ARBA" id="ARBA00005267"/>
    </source>
</evidence>
<dbReference type="PANTHER" id="PTHR42809">
    <property type="entry name" value="FLAVODOXIN 2"/>
    <property type="match status" value="1"/>
</dbReference>
<dbReference type="PIRSF" id="PIRSF038996">
    <property type="entry name" value="FldA"/>
    <property type="match status" value="1"/>
</dbReference>
<dbReference type="PROSITE" id="PS50902">
    <property type="entry name" value="FLAVODOXIN_LIKE"/>
    <property type="match status" value="1"/>
</dbReference>
<keyword evidence="6 7" id="KW-0249">Electron transport</keyword>
<dbReference type="Pfam" id="PF00258">
    <property type="entry name" value="Flavodoxin_1"/>
    <property type="match status" value="1"/>
</dbReference>
<dbReference type="InterPro" id="IPR050619">
    <property type="entry name" value="Flavodoxin"/>
</dbReference>
<evidence type="ECO:0000256" key="5">
    <source>
        <dbReference type="ARBA" id="ARBA00022643"/>
    </source>
</evidence>
<evidence type="ECO:0000313" key="9">
    <source>
        <dbReference type="EMBL" id="CZE48237.1"/>
    </source>
</evidence>
<dbReference type="EMBL" id="FIZP01000006">
    <property type="protein sequence ID" value="CZE48237.1"/>
    <property type="molecule type" value="Genomic_DNA"/>
</dbReference>
<gene>
    <name evidence="9" type="primary">fldA_2</name>
    <name evidence="9" type="ORF">ERS672216_01310</name>
</gene>
<comment type="similarity">
    <text evidence="2 7">Belongs to the flavodoxin family.</text>
</comment>
<dbReference type="InterPro" id="IPR029039">
    <property type="entry name" value="Flavoprotein-like_sf"/>
</dbReference>
<dbReference type="InterPro" id="IPR008254">
    <property type="entry name" value="Flavodoxin/NO_synth"/>
</dbReference>
<dbReference type="Proteomes" id="UP000069632">
    <property type="component" value="Unassembled WGS sequence"/>
</dbReference>
<proteinExistence type="inferred from homology"/>
<dbReference type="InterPro" id="IPR010086">
    <property type="entry name" value="Flavodoxin_lc"/>
</dbReference>
<protein>
    <recommendedName>
        <fullName evidence="7">Flavodoxin</fullName>
    </recommendedName>
</protein>
<evidence type="ECO:0000256" key="3">
    <source>
        <dbReference type="ARBA" id="ARBA00022448"/>
    </source>
</evidence>
<dbReference type="Gene3D" id="3.40.50.360">
    <property type="match status" value="1"/>
</dbReference>
<dbReference type="OrthoDB" id="359268at2"/>
<evidence type="ECO:0000256" key="7">
    <source>
        <dbReference type="PIRNR" id="PIRNR038996"/>
    </source>
</evidence>
<dbReference type="GO" id="GO:0010181">
    <property type="term" value="F:FMN binding"/>
    <property type="evidence" value="ECO:0007669"/>
    <property type="project" value="UniProtKB-UniRule"/>
</dbReference>
<keyword evidence="4 7" id="KW-0285">Flavoprotein</keyword>
<evidence type="ECO:0000256" key="4">
    <source>
        <dbReference type="ARBA" id="ARBA00022630"/>
    </source>
</evidence>
<name>A0A128EGG0_9BACT</name>
<dbReference type="SUPFAM" id="SSF52218">
    <property type="entry name" value="Flavoproteins"/>
    <property type="match status" value="1"/>
</dbReference>
<dbReference type="PANTHER" id="PTHR42809:SF1">
    <property type="entry name" value="FLAVODOXIN 1"/>
    <property type="match status" value="1"/>
</dbReference>
<keyword evidence="5 7" id="KW-0288">FMN</keyword>
<sequence>MNDLAIFYGSTSGATQEVCELIANNLSADIYDVKCANTEDFKRYNKFIFASSTYGDGALQDDWAEKINLLDEIDFHGKTVALVSIGNQERHAENFCSSIVDFLPKIKGANLVGQSELDGYKFEKSSAFINDKFIGLCVDFKGDSKWKSRVLKWCEKVKKEF</sequence>
<organism evidence="9 10">
    <name type="scientific">Campylobacter geochelonis</name>
    <dbReference type="NCBI Taxonomy" id="1780362"/>
    <lineage>
        <taxon>Bacteria</taxon>
        <taxon>Pseudomonadati</taxon>
        <taxon>Campylobacterota</taxon>
        <taxon>Epsilonproteobacteria</taxon>
        <taxon>Campylobacterales</taxon>
        <taxon>Campylobacteraceae</taxon>
        <taxon>Campylobacter</taxon>
    </lineage>
</organism>
<keyword evidence="10" id="KW-1185">Reference proteome</keyword>
<evidence type="ECO:0000256" key="6">
    <source>
        <dbReference type="ARBA" id="ARBA00022982"/>
    </source>
</evidence>
<dbReference type="RefSeq" id="WP_075494608.1">
    <property type="nucleotide sequence ID" value="NZ_CP053844.1"/>
</dbReference>